<evidence type="ECO:0008006" key="3">
    <source>
        <dbReference type="Google" id="ProtNLM"/>
    </source>
</evidence>
<dbReference type="Proteomes" id="UP001319874">
    <property type="component" value="Chromosome 4"/>
</dbReference>
<accession>A0ABM7U1K5</accession>
<proteinExistence type="predicted"/>
<reference evidence="1 2" key="1">
    <citation type="journal article" date="2022" name="Front. Microbiol.">
        <title>Identification and characterization of a novel class of self-sufficient cytochrome P450 hydroxylase involved in cyclohexanecarboxylate degradation in Paraburkholderia terrae strain KU-64.</title>
        <authorList>
            <person name="Yamamoto T."/>
            <person name="Hasegawa Y."/>
            <person name="Iwaki H."/>
        </authorList>
    </citation>
    <scope>NUCLEOTIDE SEQUENCE [LARGE SCALE GENOMIC DNA]</scope>
    <source>
        <strain evidence="1 2">KU-64</strain>
    </source>
</reference>
<sequence length="62" mass="6860">MLCVDENTVLAGHGVRAADDDRNRIRRAGAIRRAKGGLFLLTGFWRSRFELDARLTVSCASP</sequence>
<evidence type="ECO:0000313" key="2">
    <source>
        <dbReference type="Proteomes" id="UP001319874"/>
    </source>
</evidence>
<name>A0ABM7U1K5_9BURK</name>
<gene>
    <name evidence="1" type="ORF">PTKU64_87570</name>
</gene>
<protein>
    <recommendedName>
        <fullName evidence="3">Transposase</fullName>
    </recommendedName>
</protein>
<organism evidence="1 2">
    <name type="scientific">Paraburkholderia terrae</name>
    <dbReference type="NCBI Taxonomy" id="311230"/>
    <lineage>
        <taxon>Bacteria</taxon>
        <taxon>Pseudomonadati</taxon>
        <taxon>Pseudomonadota</taxon>
        <taxon>Betaproteobacteria</taxon>
        <taxon>Burkholderiales</taxon>
        <taxon>Burkholderiaceae</taxon>
        <taxon>Paraburkholderia</taxon>
    </lineage>
</organism>
<evidence type="ECO:0000313" key="1">
    <source>
        <dbReference type="EMBL" id="BCZ85082.1"/>
    </source>
</evidence>
<keyword evidence="2" id="KW-1185">Reference proteome</keyword>
<dbReference type="EMBL" id="AP024958">
    <property type="protein sequence ID" value="BCZ85082.1"/>
    <property type="molecule type" value="Genomic_DNA"/>
</dbReference>